<feature type="transmembrane region" description="Helical" evidence="11">
    <location>
        <begin position="253"/>
        <end position="270"/>
    </location>
</feature>
<comment type="subcellular location">
    <subcellularLocation>
        <location evidence="1">Cell membrane</location>
        <topology evidence="1">Multi-pass membrane protein</topology>
    </subcellularLocation>
</comment>
<keyword evidence="3" id="KW-1003">Cell membrane</keyword>
<dbReference type="FunFam" id="1.10.357.140:FF:000001">
    <property type="entry name" value="Protoheme IX farnesyltransferase"/>
    <property type="match status" value="1"/>
</dbReference>
<evidence type="ECO:0000256" key="4">
    <source>
        <dbReference type="ARBA" id="ARBA00022679"/>
    </source>
</evidence>
<organism evidence="12">
    <name type="scientific">freshwater metagenome</name>
    <dbReference type="NCBI Taxonomy" id="449393"/>
    <lineage>
        <taxon>unclassified sequences</taxon>
        <taxon>metagenomes</taxon>
        <taxon>ecological metagenomes</taxon>
    </lineage>
</organism>
<keyword evidence="5 11" id="KW-0812">Transmembrane</keyword>
<feature type="transmembrane region" description="Helical" evidence="11">
    <location>
        <begin position="230"/>
        <end position="247"/>
    </location>
</feature>
<dbReference type="HAMAP" id="MF_00154">
    <property type="entry name" value="CyoE_CtaB"/>
    <property type="match status" value="1"/>
</dbReference>
<evidence type="ECO:0000256" key="1">
    <source>
        <dbReference type="ARBA" id="ARBA00004651"/>
    </source>
</evidence>
<dbReference type="EMBL" id="CAEZTU010000007">
    <property type="protein sequence ID" value="CAB4571933.1"/>
    <property type="molecule type" value="Genomic_DNA"/>
</dbReference>
<feature type="transmembrane region" description="Helical" evidence="11">
    <location>
        <begin position="291"/>
        <end position="309"/>
    </location>
</feature>
<dbReference type="Gene3D" id="1.10.357.140">
    <property type="entry name" value="UbiA prenyltransferase"/>
    <property type="match status" value="1"/>
</dbReference>
<keyword evidence="8 11" id="KW-0472">Membrane</keyword>
<keyword evidence="6 11" id="KW-1133">Transmembrane helix</keyword>
<dbReference type="GO" id="GO:0005886">
    <property type="term" value="C:plasma membrane"/>
    <property type="evidence" value="ECO:0007669"/>
    <property type="project" value="UniProtKB-SubCell"/>
</dbReference>
<dbReference type="InterPro" id="IPR044878">
    <property type="entry name" value="UbiA_sf"/>
</dbReference>
<dbReference type="InterPro" id="IPR006369">
    <property type="entry name" value="Protohaem_IX_farnesylTrfase"/>
</dbReference>
<dbReference type="NCBIfam" id="TIGR01473">
    <property type="entry name" value="cyoE_ctaB"/>
    <property type="match status" value="1"/>
</dbReference>
<dbReference type="PANTHER" id="PTHR43448:SF7">
    <property type="entry name" value="4-HYDROXYBENZOATE SOLANESYLTRANSFERASE"/>
    <property type="match status" value="1"/>
</dbReference>
<evidence type="ECO:0000256" key="10">
    <source>
        <dbReference type="ARBA" id="ARBA00042475"/>
    </source>
</evidence>
<keyword evidence="7" id="KW-0350">Heme biosynthesis</keyword>
<evidence type="ECO:0000256" key="3">
    <source>
        <dbReference type="ARBA" id="ARBA00022475"/>
    </source>
</evidence>
<feature type="transmembrane region" description="Helical" evidence="11">
    <location>
        <begin position="57"/>
        <end position="81"/>
    </location>
</feature>
<evidence type="ECO:0000256" key="7">
    <source>
        <dbReference type="ARBA" id="ARBA00023133"/>
    </source>
</evidence>
<proteinExistence type="inferred from homology"/>
<dbReference type="GO" id="GO:0006783">
    <property type="term" value="P:heme biosynthetic process"/>
    <property type="evidence" value="ECO:0007669"/>
    <property type="project" value="UniProtKB-KW"/>
</dbReference>
<evidence type="ECO:0000256" key="2">
    <source>
        <dbReference type="ARBA" id="ARBA00004919"/>
    </source>
</evidence>
<dbReference type="InterPro" id="IPR000537">
    <property type="entry name" value="UbiA_prenyltransferase"/>
</dbReference>
<protein>
    <recommendedName>
        <fullName evidence="9">Protoheme IX farnesyltransferase</fullName>
    </recommendedName>
    <alternativeName>
        <fullName evidence="10">Heme B farnesyltransferase</fullName>
    </alternativeName>
</protein>
<feature type="transmembrane region" description="Helical" evidence="11">
    <location>
        <begin position="102"/>
        <end position="123"/>
    </location>
</feature>
<name>A0A6J6ECE2_9ZZZZ</name>
<dbReference type="GO" id="GO:0008495">
    <property type="term" value="F:protoheme IX farnesyltransferase activity"/>
    <property type="evidence" value="ECO:0007669"/>
    <property type="project" value="InterPro"/>
</dbReference>
<evidence type="ECO:0000313" key="12">
    <source>
        <dbReference type="EMBL" id="CAB4571933.1"/>
    </source>
</evidence>
<dbReference type="NCBIfam" id="NF003349">
    <property type="entry name" value="PRK04375.1-2"/>
    <property type="match status" value="1"/>
</dbReference>
<evidence type="ECO:0000256" key="6">
    <source>
        <dbReference type="ARBA" id="ARBA00022989"/>
    </source>
</evidence>
<dbReference type="InterPro" id="IPR030470">
    <property type="entry name" value="UbiA_prenylTrfase_CS"/>
</dbReference>
<feature type="transmembrane region" description="Helical" evidence="11">
    <location>
        <begin position="156"/>
        <end position="175"/>
    </location>
</feature>
<feature type="transmembrane region" description="Helical" evidence="11">
    <location>
        <begin position="129"/>
        <end position="149"/>
    </location>
</feature>
<dbReference type="PROSITE" id="PS00943">
    <property type="entry name" value="UBIA"/>
    <property type="match status" value="1"/>
</dbReference>
<reference evidence="12" key="1">
    <citation type="submission" date="2020-05" db="EMBL/GenBank/DDBJ databases">
        <authorList>
            <person name="Chiriac C."/>
            <person name="Salcher M."/>
            <person name="Ghai R."/>
            <person name="Kavagutti S V."/>
        </authorList>
    </citation>
    <scope>NUCLEOTIDE SEQUENCE</scope>
</reference>
<dbReference type="Pfam" id="PF01040">
    <property type="entry name" value="UbiA"/>
    <property type="match status" value="1"/>
</dbReference>
<gene>
    <name evidence="12" type="ORF">UFOPK1740_00302</name>
</gene>
<evidence type="ECO:0000256" key="11">
    <source>
        <dbReference type="SAM" id="Phobius"/>
    </source>
</evidence>
<keyword evidence="4" id="KW-0808">Transferase</keyword>
<dbReference type="AlphaFoldDB" id="A0A6J6ECE2"/>
<feature type="transmembrane region" description="Helical" evidence="11">
    <location>
        <begin position="181"/>
        <end position="199"/>
    </location>
</feature>
<sequence>MNPISKTTFEESVKVDSFSLFSSIKNYVALTKPRIIELLLVTTVPTMFLASNGWPNWYLVTATLIGGALAAGGANALNNVVDRDIDALMDRTAHRPLVTGKVSIRGATALGISLSLMSVIWLASQVNTLSAVFAASAIIFYVCVYTLLLKRRTSSNIVWGGAAGCFPVLIGWSAVTNSITLAPLVLFLIVFWWTPPHYWPLSMQYRSDYEAAGIPMLPVVADRLKVASQILIYSWIMVITTLILPLVSDLSPVYITGALILNVIFLREVYQLRKRARGQDLEINPMKLFHWSITYLALLFFLIGLDPLLSF</sequence>
<feature type="transmembrane region" description="Helical" evidence="11">
    <location>
        <begin position="35"/>
        <end position="51"/>
    </location>
</feature>
<evidence type="ECO:0000256" key="8">
    <source>
        <dbReference type="ARBA" id="ARBA00023136"/>
    </source>
</evidence>
<evidence type="ECO:0000256" key="9">
    <source>
        <dbReference type="ARBA" id="ARBA00040810"/>
    </source>
</evidence>
<dbReference type="PANTHER" id="PTHR43448">
    <property type="entry name" value="PROTOHEME IX FARNESYLTRANSFERASE, MITOCHONDRIAL"/>
    <property type="match status" value="1"/>
</dbReference>
<dbReference type="CDD" id="cd13957">
    <property type="entry name" value="PT_UbiA_Cox10"/>
    <property type="match status" value="1"/>
</dbReference>
<evidence type="ECO:0000256" key="5">
    <source>
        <dbReference type="ARBA" id="ARBA00022692"/>
    </source>
</evidence>
<accession>A0A6J6ECE2</accession>
<comment type="pathway">
    <text evidence="2">Porphyrin-containing compound metabolism; heme O biosynthesis; heme O from protoheme: step 1/1.</text>
</comment>